<dbReference type="InterPro" id="IPR013656">
    <property type="entry name" value="PAS_4"/>
</dbReference>
<dbReference type="GO" id="GO:0000160">
    <property type="term" value="P:phosphorelay signal transduction system"/>
    <property type="evidence" value="ECO:0007669"/>
    <property type="project" value="InterPro"/>
</dbReference>
<dbReference type="PROSITE" id="PS50883">
    <property type="entry name" value="EAL"/>
    <property type="match status" value="1"/>
</dbReference>
<organism evidence="8 9">
    <name type="scientific">Oxalicibacterium solurbis</name>
    <dbReference type="NCBI Taxonomy" id="69280"/>
    <lineage>
        <taxon>Bacteria</taxon>
        <taxon>Pseudomonadati</taxon>
        <taxon>Pseudomonadota</taxon>
        <taxon>Betaproteobacteria</taxon>
        <taxon>Burkholderiales</taxon>
        <taxon>Oxalobacteraceae</taxon>
        <taxon>Oxalicibacterium</taxon>
    </lineage>
</organism>
<dbReference type="CDD" id="cd01949">
    <property type="entry name" value="GGDEF"/>
    <property type="match status" value="1"/>
</dbReference>
<dbReference type="InterPro" id="IPR011006">
    <property type="entry name" value="CheY-like_superfamily"/>
</dbReference>
<evidence type="ECO:0000313" key="8">
    <source>
        <dbReference type="EMBL" id="GGI54307.1"/>
    </source>
</evidence>
<dbReference type="CDD" id="cd01948">
    <property type="entry name" value="EAL"/>
    <property type="match status" value="1"/>
</dbReference>
<evidence type="ECO:0000259" key="5">
    <source>
        <dbReference type="PROSITE" id="PS50113"/>
    </source>
</evidence>
<dbReference type="SMART" id="SM00091">
    <property type="entry name" value="PAS"/>
    <property type="match status" value="2"/>
</dbReference>
<keyword evidence="2" id="KW-0597">Phosphoprotein</keyword>
<dbReference type="NCBIfam" id="TIGR00229">
    <property type="entry name" value="sensory_box"/>
    <property type="match status" value="2"/>
</dbReference>
<dbReference type="NCBIfam" id="TIGR00254">
    <property type="entry name" value="GGDEF"/>
    <property type="match status" value="1"/>
</dbReference>
<dbReference type="Pfam" id="PF00072">
    <property type="entry name" value="Response_reg"/>
    <property type="match status" value="1"/>
</dbReference>
<dbReference type="InterPro" id="IPR035919">
    <property type="entry name" value="EAL_sf"/>
</dbReference>
<dbReference type="CDD" id="cd00130">
    <property type="entry name" value="PAS"/>
    <property type="match status" value="2"/>
</dbReference>
<dbReference type="RefSeq" id="WP_188420373.1">
    <property type="nucleotide sequence ID" value="NZ_BMDP01000002.1"/>
</dbReference>
<feature type="domain" description="PAS" evidence="4">
    <location>
        <begin position="265"/>
        <end position="308"/>
    </location>
</feature>
<dbReference type="PROSITE" id="PS50887">
    <property type="entry name" value="GGDEF"/>
    <property type="match status" value="1"/>
</dbReference>
<reference evidence="8" key="1">
    <citation type="journal article" date="2014" name="Int. J. Syst. Evol. Microbiol.">
        <title>Complete genome sequence of Corynebacterium casei LMG S-19264T (=DSM 44701T), isolated from a smear-ripened cheese.</title>
        <authorList>
            <consortium name="US DOE Joint Genome Institute (JGI-PGF)"/>
            <person name="Walter F."/>
            <person name="Albersmeier A."/>
            <person name="Kalinowski J."/>
            <person name="Ruckert C."/>
        </authorList>
    </citation>
    <scope>NUCLEOTIDE SEQUENCE</scope>
    <source>
        <strain evidence="8">CCM 7664</strain>
    </source>
</reference>
<dbReference type="InterPro" id="IPR000160">
    <property type="entry name" value="GGDEF_dom"/>
</dbReference>
<dbReference type="SUPFAM" id="SSF55073">
    <property type="entry name" value="Nucleotide cyclase"/>
    <property type="match status" value="1"/>
</dbReference>
<keyword evidence="9" id="KW-1185">Reference proteome</keyword>
<dbReference type="PROSITE" id="PS50113">
    <property type="entry name" value="PAC"/>
    <property type="match status" value="1"/>
</dbReference>
<evidence type="ECO:0000259" key="7">
    <source>
        <dbReference type="PROSITE" id="PS50887"/>
    </source>
</evidence>
<dbReference type="Pfam" id="PF08448">
    <property type="entry name" value="PAS_4"/>
    <property type="match status" value="1"/>
</dbReference>
<feature type="domain" description="PAS" evidence="4">
    <location>
        <begin position="137"/>
        <end position="207"/>
    </location>
</feature>
<dbReference type="InterPro" id="IPR000700">
    <property type="entry name" value="PAS-assoc_C"/>
</dbReference>
<dbReference type="Pfam" id="PF00990">
    <property type="entry name" value="GGDEF"/>
    <property type="match status" value="1"/>
</dbReference>
<dbReference type="CDD" id="cd00156">
    <property type="entry name" value="REC"/>
    <property type="match status" value="1"/>
</dbReference>
<dbReference type="GO" id="GO:0071111">
    <property type="term" value="F:cyclic-guanylate-specific phosphodiesterase activity"/>
    <property type="evidence" value="ECO:0007669"/>
    <property type="project" value="UniProtKB-EC"/>
</dbReference>
<dbReference type="Gene3D" id="3.40.50.2300">
    <property type="match status" value="1"/>
</dbReference>
<feature type="modified residue" description="4-aspartylphosphate" evidence="2">
    <location>
        <position position="54"/>
    </location>
</feature>
<dbReference type="InterPro" id="IPR043128">
    <property type="entry name" value="Rev_trsase/Diguanyl_cyclase"/>
</dbReference>
<dbReference type="PROSITE" id="PS50112">
    <property type="entry name" value="PAS"/>
    <property type="match status" value="2"/>
</dbReference>
<evidence type="ECO:0000256" key="2">
    <source>
        <dbReference type="PROSITE-ProRule" id="PRU00169"/>
    </source>
</evidence>
<dbReference type="FunFam" id="3.20.20.450:FF:000001">
    <property type="entry name" value="Cyclic di-GMP phosphodiesterase yahA"/>
    <property type="match status" value="1"/>
</dbReference>
<dbReference type="Pfam" id="PF00563">
    <property type="entry name" value="EAL"/>
    <property type="match status" value="1"/>
</dbReference>
<dbReference type="InterPro" id="IPR029787">
    <property type="entry name" value="Nucleotide_cyclase"/>
</dbReference>
<name>A0A8J3AWM6_9BURK</name>
<dbReference type="InterPro" id="IPR001610">
    <property type="entry name" value="PAC"/>
</dbReference>
<evidence type="ECO:0000256" key="1">
    <source>
        <dbReference type="ARBA" id="ARBA00051114"/>
    </source>
</evidence>
<dbReference type="InterPro" id="IPR035965">
    <property type="entry name" value="PAS-like_dom_sf"/>
</dbReference>
<comment type="caution">
    <text evidence="8">The sequence shown here is derived from an EMBL/GenBank/DDBJ whole genome shotgun (WGS) entry which is preliminary data.</text>
</comment>
<dbReference type="SUPFAM" id="SSF52172">
    <property type="entry name" value="CheY-like"/>
    <property type="match status" value="1"/>
</dbReference>
<accession>A0A8J3AWM6</accession>
<dbReference type="GO" id="GO:0071732">
    <property type="term" value="P:cellular response to nitric oxide"/>
    <property type="evidence" value="ECO:0007669"/>
    <property type="project" value="UniProtKB-ARBA"/>
</dbReference>
<gene>
    <name evidence="8" type="ORF">GCM10011430_14810</name>
</gene>
<comment type="catalytic activity">
    <reaction evidence="1">
        <text>3',3'-c-di-GMP + H2O = 5'-phosphoguanylyl(3'-&gt;5')guanosine + H(+)</text>
        <dbReference type="Rhea" id="RHEA:24902"/>
        <dbReference type="ChEBI" id="CHEBI:15377"/>
        <dbReference type="ChEBI" id="CHEBI:15378"/>
        <dbReference type="ChEBI" id="CHEBI:58754"/>
        <dbReference type="ChEBI" id="CHEBI:58805"/>
        <dbReference type="EC" id="3.1.4.52"/>
    </reaction>
    <physiologicalReaction direction="left-to-right" evidence="1">
        <dbReference type="Rhea" id="RHEA:24903"/>
    </physiologicalReaction>
</comment>
<evidence type="ECO:0008006" key="10">
    <source>
        <dbReference type="Google" id="ProtNLM"/>
    </source>
</evidence>
<dbReference type="InterPro" id="IPR052155">
    <property type="entry name" value="Biofilm_reg_signaling"/>
</dbReference>
<dbReference type="Pfam" id="PF13426">
    <property type="entry name" value="PAS_9"/>
    <property type="match status" value="1"/>
</dbReference>
<dbReference type="SMART" id="SM00052">
    <property type="entry name" value="EAL"/>
    <property type="match status" value="1"/>
</dbReference>
<dbReference type="Gene3D" id="3.30.450.20">
    <property type="entry name" value="PAS domain"/>
    <property type="match status" value="2"/>
</dbReference>
<feature type="domain" description="Response regulatory" evidence="3">
    <location>
        <begin position="3"/>
        <end position="119"/>
    </location>
</feature>
<dbReference type="EMBL" id="BMDP01000002">
    <property type="protein sequence ID" value="GGI54307.1"/>
    <property type="molecule type" value="Genomic_DNA"/>
</dbReference>
<reference evidence="8" key="2">
    <citation type="submission" date="2020-09" db="EMBL/GenBank/DDBJ databases">
        <authorList>
            <person name="Sun Q."/>
            <person name="Sedlacek I."/>
        </authorList>
    </citation>
    <scope>NUCLEOTIDE SEQUENCE</scope>
    <source>
        <strain evidence="8">CCM 7664</strain>
    </source>
</reference>
<dbReference type="InterPro" id="IPR001789">
    <property type="entry name" value="Sig_transdc_resp-reg_receiver"/>
</dbReference>
<evidence type="ECO:0000259" key="6">
    <source>
        <dbReference type="PROSITE" id="PS50883"/>
    </source>
</evidence>
<dbReference type="InterPro" id="IPR000014">
    <property type="entry name" value="PAS"/>
</dbReference>
<proteinExistence type="predicted"/>
<dbReference type="SMART" id="SM00086">
    <property type="entry name" value="PAC"/>
    <property type="match status" value="1"/>
</dbReference>
<dbReference type="PANTHER" id="PTHR44757">
    <property type="entry name" value="DIGUANYLATE CYCLASE DGCP"/>
    <property type="match status" value="1"/>
</dbReference>
<feature type="domain" description="EAL" evidence="6">
    <location>
        <begin position="564"/>
        <end position="818"/>
    </location>
</feature>
<evidence type="ECO:0000259" key="4">
    <source>
        <dbReference type="PROSITE" id="PS50112"/>
    </source>
</evidence>
<evidence type="ECO:0000259" key="3">
    <source>
        <dbReference type="PROSITE" id="PS50110"/>
    </source>
</evidence>
<sequence length="820" mass="91999">MIRILLVEDTPTDAELALRELTRSGIRHEARRVDTEVALRRELDSFAPDVVLSDFSMPHFDGMSALKVVREHRPDTPFIFVSGRIGEELAIDSLKMGASDYVIKTNLSRLPSAVARVMEQVEERDARRRIENELHEVNQMFRAFMENMPGAAFIKDGDGRFAYANHGLDKALNVEPGGAVGRLDTELLPLEHAYSLRELDRQVLRAGEARQEIESFPSASGELRHWLSTKFPLVDAKSRKPQVGGISIDITERMRAEQELWLRTRAIEACVNPIVIVDVEAPGMPLIYVNGAFETITGYPGEEAIGRNCNFLQGVDTDQPELEKLRAAIREHRPASVLLRNYRKDGTMFLNELYIAPVSQVSDSASVRHFVGVLYDVTQIKRYQADLEHQANYDTLTGLANRNLLYERTQQALIHARRYEQSLTLVFIDMDNFKLVNDSLGHGAGDELIATVGARLQNCVRDGDTVARIGGDEFVLLLINRDEEGGSTLRVMQRIQQELIKPVLIRGQDIVVTCSMGVARFPEDGEDVESLLANADAAMYRAKSSGRNNFQFYAKEMNAQTGERLSLERDLWQALGNDELFLVYQPQINLHTGEITGVEALLRWKHPKRGMISPLDFISMAECNGLIIPIGTWVLMTACKQILQLQREGLPLLRVAVNLSARQLGEKDFVQTVRDTMDAAGFDPRYLELEVTESMVMHNIEEVVGVLGALNEMGIQISLDDFGTGFSSLAYLKRFPIDRLKIDQSFIFNCDTDPDDAIIAQTIIALARGLKIKVIAEGIEKAEHLAFLKQNGCDEGQGYFISCPLVFDDLRAMLIARQKH</sequence>
<evidence type="ECO:0000313" key="9">
    <source>
        <dbReference type="Proteomes" id="UP000627205"/>
    </source>
</evidence>
<dbReference type="SMART" id="SM00267">
    <property type="entry name" value="GGDEF"/>
    <property type="match status" value="1"/>
</dbReference>
<dbReference type="PANTHER" id="PTHR44757:SF2">
    <property type="entry name" value="BIOFILM ARCHITECTURE MAINTENANCE PROTEIN MBAA"/>
    <property type="match status" value="1"/>
</dbReference>
<dbReference type="AlphaFoldDB" id="A0A8J3AWM6"/>
<dbReference type="SMART" id="SM00448">
    <property type="entry name" value="REC"/>
    <property type="match status" value="1"/>
</dbReference>
<dbReference type="Gene3D" id="3.30.70.270">
    <property type="match status" value="1"/>
</dbReference>
<dbReference type="PROSITE" id="PS50110">
    <property type="entry name" value="RESPONSE_REGULATORY"/>
    <property type="match status" value="1"/>
</dbReference>
<dbReference type="FunFam" id="3.30.70.270:FF:000001">
    <property type="entry name" value="Diguanylate cyclase domain protein"/>
    <property type="match status" value="1"/>
</dbReference>
<feature type="domain" description="GGDEF" evidence="7">
    <location>
        <begin position="421"/>
        <end position="555"/>
    </location>
</feature>
<protein>
    <recommendedName>
        <fullName evidence="10">EAL domain-containing protein</fullName>
    </recommendedName>
</protein>
<dbReference type="SUPFAM" id="SSF141868">
    <property type="entry name" value="EAL domain-like"/>
    <property type="match status" value="1"/>
</dbReference>
<dbReference type="Gene3D" id="3.20.20.450">
    <property type="entry name" value="EAL domain"/>
    <property type="match status" value="1"/>
</dbReference>
<feature type="domain" description="PAC" evidence="5">
    <location>
        <begin position="333"/>
        <end position="389"/>
    </location>
</feature>
<dbReference type="Proteomes" id="UP000627205">
    <property type="component" value="Unassembled WGS sequence"/>
</dbReference>
<dbReference type="InterPro" id="IPR001633">
    <property type="entry name" value="EAL_dom"/>
</dbReference>
<dbReference type="SUPFAM" id="SSF55785">
    <property type="entry name" value="PYP-like sensor domain (PAS domain)"/>
    <property type="match status" value="2"/>
</dbReference>